<keyword evidence="8 16" id="KW-1133">Transmembrane helix</keyword>
<feature type="transmembrane region" description="Helical" evidence="16">
    <location>
        <begin position="563"/>
        <end position="585"/>
    </location>
</feature>
<dbReference type="PANTHER" id="PTHR43185">
    <property type="entry name" value="FERROUS IRON TRANSPORT PROTEIN B"/>
    <property type="match status" value="1"/>
</dbReference>
<feature type="binding site" evidence="14">
    <location>
        <begin position="41"/>
        <end position="45"/>
    </location>
    <ligand>
        <name>GTP</name>
        <dbReference type="ChEBI" id="CHEBI:37565"/>
        <label>1</label>
    </ligand>
</feature>
<dbReference type="NCBIfam" id="TIGR00437">
    <property type="entry name" value="feoB"/>
    <property type="match status" value="1"/>
</dbReference>
<feature type="transmembrane region" description="Helical" evidence="16">
    <location>
        <begin position="400"/>
        <end position="422"/>
    </location>
</feature>
<evidence type="ECO:0000256" key="5">
    <source>
        <dbReference type="ARBA" id="ARBA00022519"/>
    </source>
</evidence>
<evidence type="ECO:0000256" key="11">
    <source>
        <dbReference type="ARBA" id="ARBA00023134"/>
    </source>
</evidence>
<feature type="transmembrane region" description="Helical" evidence="16">
    <location>
        <begin position="465"/>
        <end position="483"/>
    </location>
</feature>
<dbReference type="GO" id="GO:0005525">
    <property type="term" value="F:GTP binding"/>
    <property type="evidence" value="ECO:0007669"/>
    <property type="project" value="UniProtKB-KW"/>
</dbReference>
<name>A0A937XE37_UNCW3</name>
<evidence type="ECO:0000256" key="7">
    <source>
        <dbReference type="ARBA" id="ARBA00022741"/>
    </source>
</evidence>
<keyword evidence="12 16" id="KW-0472">Membrane</keyword>
<feature type="binding site" evidence="15">
    <location>
        <position position="28"/>
    </location>
    <ligand>
        <name>Mg(2+)</name>
        <dbReference type="ChEBI" id="CHEBI:18420"/>
        <label>2</label>
    </ligand>
</feature>
<comment type="similarity">
    <text evidence="16">Belongs to the TRAFAC class TrmE-Era-EngA-EngB-Septin-like GTPase superfamily. FeoB GTPase (TC 9.A.8) family.</text>
</comment>
<organism evidence="18 19">
    <name type="scientific">candidate division WOR-3 bacterium</name>
    <dbReference type="NCBI Taxonomy" id="2052148"/>
    <lineage>
        <taxon>Bacteria</taxon>
        <taxon>Bacteria division WOR-3</taxon>
    </lineage>
</organism>
<feature type="binding site" evidence="14">
    <location>
        <begin position="62"/>
        <end position="65"/>
    </location>
    <ligand>
        <name>GTP</name>
        <dbReference type="ChEBI" id="CHEBI:37565"/>
        <label>1</label>
    </ligand>
</feature>
<feature type="binding site" evidence="15">
    <location>
        <position position="30"/>
    </location>
    <ligand>
        <name>Mg(2+)</name>
        <dbReference type="ChEBI" id="CHEBI:18420"/>
        <label>2</label>
    </ligand>
</feature>
<evidence type="ECO:0000313" key="19">
    <source>
        <dbReference type="Proteomes" id="UP000779900"/>
    </source>
</evidence>
<evidence type="ECO:0000256" key="10">
    <source>
        <dbReference type="ARBA" id="ARBA00023065"/>
    </source>
</evidence>
<dbReference type="GO" id="GO:0005886">
    <property type="term" value="C:plasma membrane"/>
    <property type="evidence" value="ECO:0007669"/>
    <property type="project" value="UniProtKB-SubCell"/>
</dbReference>
<dbReference type="InterPro" id="IPR050860">
    <property type="entry name" value="FeoB_GTPase"/>
</dbReference>
<keyword evidence="15" id="KW-0479">Metal-binding</keyword>
<protein>
    <recommendedName>
        <fullName evidence="13 16">Ferrous iron transport protein B</fullName>
    </recommendedName>
</protein>
<keyword evidence="10" id="KW-0406">Ion transport</keyword>
<evidence type="ECO:0000256" key="14">
    <source>
        <dbReference type="PIRSR" id="PIRSR603373-1"/>
    </source>
</evidence>
<keyword evidence="2 16" id="KW-0813">Transport</keyword>
<accession>A0A937XE37</accession>
<dbReference type="Gene3D" id="3.40.50.300">
    <property type="entry name" value="P-loop containing nucleotide triphosphate hydrolases"/>
    <property type="match status" value="1"/>
</dbReference>
<evidence type="ECO:0000256" key="16">
    <source>
        <dbReference type="RuleBase" id="RU362098"/>
    </source>
</evidence>
<keyword evidence="9 16" id="KW-0408">Iron</keyword>
<evidence type="ECO:0000256" key="3">
    <source>
        <dbReference type="ARBA" id="ARBA00022475"/>
    </source>
</evidence>
<evidence type="ECO:0000256" key="13">
    <source>
        <dbReference type="NCBIfam" id="TIGR00437"/>
    </source>
</evidence>
<dbReference type="SUPFAM" id="SSF52540">
    <property type="entry name" value="P-loop containing nucleoside triphosphate hydrolases"/>
    <property type="match status" value="1"/>
</dbReference>
<feature type="transmembrane region" description="Helical" evidence="16">
    <location>
        <begin position="524"/>
        <end position="543"/>
    </location>
</feature>
<comment type="function">
    <text evidence="16">Probable transporter of a GTP-driven Fe(2+) uptake system.</text>
</comment>
<dbReference type="EMBL" id="VGIR01000006">
    <property type="protein sequence ID" value="MBM3330589.1"/>
    <property type="molecule type" value="Genomic_DNA"/>
</dbReference>
<dbReference type="InterPro" id="IPR003373">
    <property type="entry name" value="Fe2_transport_prot-B"/>
</dbReference>
<proteinExistence type="inferred from homology"/>
<evidence type="ECO:0000256" key="1">
    <source>
        <dbReference type="ARBA" id="ARBA00004429"/>
    </source>
</evidence>
<dbReference type="InterPro" id="IPR011642">
    <property type="entry name" value="Gate_dom"/>
</dbReference>
<evidence type="ECO:0000256" key="6">
    <source>
        <dbReference type="ARBA" id="ARBA00022692"/>
    </source>
</evidence>
<dbReference type="Pfam" id="PF07664">
    <property type="entry name" value="FeoB_C"/>
    <property type="match status" value="1"/>
</dbReference>
<evidence type="ECO:0000259" key="17">
    <source>
        <dbReference type="PROSITE" id="PS51711"/>
    </source>
</evidence>
<dbReference type="GO" id="GO:0046872">
    <property type="term" value="F:metal ion binding"/>
    <property type="evidence" value="ECO:0007669"/>
    <property type="project" value="UniProtKB-KW"/>
</dbReference>
<evidence type="ECO:0000256" key="4">
    <source>
        <dbReference type="ARBA" id="ARBA00022496"/>
    </source>
</evidence>
<dbReference type="InterPro" id="IPR011640">
    <property type="entry name" value="Fe2_transport_prot_B_C"/>
</dbReference>
<comment type="caution">
    <text evidence="18">The sequence shown here is derived from an EMBL/GenBank/DDBJ whole genome shotgun (WGS) entry which is preliminary data.</text>
</comment>
<feature type="transmembrane region" description="Helical" evidence="16">
    <location>
        <begin position="356"/>
        <end position="380"/>
    </location>
</feature>
<feature type="transmembrane region" description="Helical" evidence="16">
    <location>
        <begin position="326"/>
        <end position="344"/>
    </location>
</feature>
<feature type="transmembrane region" description="Helical" evidence="16">
    <location>
        <begin position="434"/>
        <end position="459"/>
    </location>
</feature>
<feature type="transmembrane region" description="Helical" evidence="16">
    <location>
        <begin position="592"/>
        <end position="613"/>
    </location>
</feature>
<dbReference type="PROSITE" id="PS51711">
    <property type="entry name" value="G_FEOB"/>
    <property type="match status" value="1"/>
</dbReference>
<gene>
    <name evidence="18" type="primary">feoB</name>
    <name evidence="18" type="ORF">FJY68_01900</name>
</gene>
<dbReference type="Pfam" id="PF02421">
    <property type="entry name" value="FeoB_N"/>
    <property type="match status" value="1"/>
</dbReference>
<dbReference type="Pfam" id="PF07670">
    <property type="entry name" value="Gate"/>
    <property type="match status" value="2"/>
</dbReference>
<dbReference type="InterPro" id="IPR030389">
    <property type="entry name" value="G_FEOB_dom"/>
</dbReference>
<feature type="binding site" evidence="14">
    <location>
        <begin position="122"/>
        <end position="125"/>
    </location>
    <ligand>
        <name>GTP</name>
        <dbReference type="ChEBI" id="CHEBI:37565"/>
        <label>1</label>
    </ligand>
</feature>
<dbReference type="AlphaFoldDB" id="A0A937XE37"/>
<dbReference type="FunFam" id="3.40.50.300:FF:000426">
    <property type="entry name" value="Ferrous iron transport protein B"/>
    <property type="match status" value="1"/>
</dbReference>
<evidence type="ECO:0000256" key="2">
    <source>
        <dbReference type="ARBA" id="ARBA00022448"/>
    </source>
</evidence>
<keyword evidence="3" id="KW-1003">Cell membrane</keyword>
<dbReference type="CDD" id="cd01879">
    <property type="entry name" value="FeoB"/>
    <property type="match status" value="1"/>
</dbReference>
<dbReference type="Proteomes" id="UP000779900">
    <property type="component" value="Unassembled WGS sequence"/>
</dbReference>
<keyword evidence="6 16" id="KW-0812">Transmembrane</keyword>
<dbReference type="GO" id="GO:0015093">
    <property type="term" value="F:ferrous iron transmembrane transporter activity"/>
    <property type="evidence" value="ECO:0007669"/>
    <property type="project" value="UniProtKB-UniRule"/>
</dbReference>
<keyword evidence="5" id="KW-0997">Cell inner membrane</keyword>
<comment type="subcellular location">
    <subcellularLocation>
        <location evidence="1 16">Cell inner membrane</location>
        <topology evidence="1 16">Multi-pass membrane protein</topology>
    </subcellularLocation>
</comment>
<evidence type="ECO:0000313" key="18">
    <source>
        <dbReference type="EMBL" id="MBM3330589.1"/>
    </source>
</evidence>
<dbReference type="InterPro" id="IPR041069">
    <property type="entry name" value="FeoB_Cyto"/>
</dbReference>
<feature type="transmembrane region" description="Helical" evidence="16">
    <location>
        <begin position="295"/>
        <end position="314"/>
    </location>
</feature>
<keyword evidence="11 14" id="KW-0342">GTP-binding</keyword>
<evidence type="ECO:0000256" key="12">
    <source>
        <dbReference type="ARBA" id="ARBA00023136"/>
    </source>
</evidence>
<sequence>MTAAPAKRRIRVAIAGNPNSGKTTIFNALTGSSQHVGNWPGVTVERKEGRFSFQGHEVEVVDLPGTYSLTVYSLDEKVAHDYLVRERPDAVLAVVDAANLERNLYLVVQLLELGARVVLDLNMSDVAAKQGTAIDAAGLSRVLNVPVVETVASRGQGLDELRRALHDAGRTEGGPALRVDYGPDIEAEAAALESVMAGCGDAPGLPRRWLALRLLEGDADELHHFSPACRAALEPALGRARTRLESRLPGGIEAAMVQRRHAYAHGLVHECVREAPDAEAGPTASDRIDRVATHAWFGVPLFLAVMGLAFFVVFRAGAPLADLVDTGFGKLAAAASTLLAAAHAPEWVGSLVADGLIGGVGSVLVFVPNVALLFLVISLLEDSGYMARAAFVMDRFMHALGLHGKSFIPLMMGFGCCVPAILATRTLDARKDRLLTILISPLMSCSARLPIYTLFAAAFFPRRQWLVVFSLYLLGILLALVVARVARRLLFPGEAAPLIIELPPYHAPVLRHLLRHTLQRTGLFLRKAGTTIALAVVLLWLLARLPWGAPYASEGTLIGRIGSLLAPLFAPAGFGFWQAGVSLLAGIVAKELVVGTMGTLMGTGSQGLTAALHAQFTPLTAYAFMAMSLIYVPCVATIAAIRREAGGRWALLATGYSLALGWVVAVAINQVGRLLLR</sequence>
<feature type="binding site" evidence="15">
    <location>
        <position position="27"/>
    </location>
    <ligand>
        <name>Mg(2+)</name>
        <dbReference type="ChEBI" id="CHEBI:18420"/>
        <label>2</label>
    </ligand>
</feature>
<dbReference type="InterPro" id="IPR027417">
    <property type="entry name" value="P-loop_NTPase"/>
</dbReference>
<keyword evidence="15" id="KW-0460">Magnesium</keyword>
<feature type="domain" description="FeoB-type G" evidence="17">
    <location>
        <begin position="9"/>
        <end position="171"/>
    </location>
</feature>
<keyword evidence="4 16" id="KW-0410">Iron transport</keyword>
<feature type="binding site" evidence="14">
    <location>
        <begin position="16"/>
        <end position="23"/>
    </location>
    <ligand>
        <name>GTP</name>
        <dbReference type="ChEBI" id="CHEBI:37565"/>
        <label>1</label>
    </ligand>
</feature>
<dbReference type="Gene3D" id="1.10.287.1770">
    <property type="match status" value="1"/>
</dbReference>
<evidence type="ECO:0000256" key="15">
    <source>
        <dbReference type="PIRSR" id="PIRSR603373-2"/>
    </source>
</evidence>
<keyword evidence="7 14" id="KW-0547">Nucleotide-binding</keyword>
<reference evidence="18" key="1">
    <citation type="submission" date="2019-03" db="EMBL/GenBank/DDBJ databases">
        <title>Lake Tanganyika Metagenome-Assembled Genomes (MAGs).</title>
        <authorList>
            <person name="Tran P."/>
        </authorList>
    </citation>
    <scope>NUCLEOTIDE SEQUENCE</scope>
    <source>
        <strain evidence="18">K_DeepCast_150m_m2_040</strain>
    </source>
</reference>
<dbReference type="Pfam" id="PF17910">
    <property type="entry name" value="FeoB_Cyto"/>
    <property type="match status" value="1"/>
</dbReference>
<dbReference type="PANTHER" id="PTHR43185:SF1">
    <property type="entry name" value="FE(2+) TRANSPORTER FEOB"/>
    <property type="match status" value="1"/>
</dbReference>
<evidence type="ECO:0000256" key="9">
    <source>
        <dbReference type="ARBA" id="ARBA00023004"/>
    </source>
</evidence>
<feature type="transmembrane region" description="Helical" evidence="16">
    <location>
        <begin position="649"/>
        <end position="668"/>
    </location>
</feature>
<evidence type="ECO:0000256" key="8">
    <source>
        <dbReference type="ARBA" id="ARBA00022989"/>
    </source>
</evidence>
<feature type="transmembrane region" description="Helical" evidence="16">
    <location>
        <begin position="619"/>
        <end position="642"/>
    </location>
</feature>
<feature type="binding site" evidence="15">
    <location>
        <position position="31"/>
    </location>
    <ligand>
        <name>Mg(2+)</name>
        <dbReference type="ChEBI" id="CHEBI:18420"/>
        <label>2</label>
    </ligand>
</feature>